<dbReference type="PANTHER" id="PTHR43775:SF20">
    <property type="entry name" value="HYBRID PKS-NRPS SYNTHETASE APDA"/>
    <property type="match status" value="1"/>
</dbReference>
<dbReference type="SUPFAM" id="SSF52777">
    <property type="entry name" value="CoA-dependent acyltransferases"/>
    <property type="match status" value="2"/>
</dbReference>
<feature type="domain" description="Ketosynthase family 3 (KS3)" evidence="11">
    <location>
        <begin position="4"/>
        <end position="439"/>
    </location>
</feature>
<dbReference type="GO" id="GO:0008168">
    <property type="term" value="F:methyltransferase activity"/>
    <property type="evidence" value="ECO:0007669"/>
    <property type="project" value="UniProtKB-KW"/>
</dbReference>
<feature type="domain" description="Carrier" evidence="10">
    <location>
        <begin position="3602"/>
        <end position="3682"/>
    </location>
</feature>
<dbReference type="Pfam" id="PF02801">
    <property type="entry name" value="Ketoacyl-synt_C"/>
    <property type="match status" value="1"/>
</dbReference>
<evidence type="ECO:0000313" key="13">
    <source>
        <dbReference type="EMBL" id="KAF5878447.1"/>
    </source>
</evidence>
<evidence type="ECO:0000259" key="10">
    <source>
        <dbReference type="PROSITE" id="PS50075"/>
    </source>
</evidence>
<dbReference type="Pfam" id="PF08242">
    <property type="entry name" value="Methyltransf_12"/>
    <property type="match status" value="1"/>
</dbReference>
<dbReference type="InterPro" id="IPR049900">
    <property type="entry name" value="PKS_mFAS_DH"/>
</dbReference>
<keyword evidence="1" id="KW-0596">Phosphopantetheine</keyword>
<dbReference type="CDD" id="cd05930">
    <property type="entry name" value="A_NRPS"/>
    <property type="match status" value="1"/>
</dbReference>
<dbReference type="InterPro" id="IPR014043">
    <property type="entry name" value="Acyl_transferase_dom"/>
</dbReference>
<dbReference type="SMART" id="SM00827">
    <property type="entry name" value="PKS_AT"/>
    <property type="match status" value="1"/>
</dbReference>
<evidence type="ECO:0000256" key="6">
    <source>
        <dbReference type="ARBA" id="ARBA00022737"/>
    </source>
</evidence>
<keyword evidence="7" id="KW-0511">Multifunctional enzyme</keyword>
<dbReference type="SMART" id="SM01294">
    <property type="entry name" value="PKS_PP_betabranch"/>
    <property type="match status" value="1"/>
</dbReference>
<organism evidence="13 14">
    <name type="scientific">Botrytis fragariae</name>
    <dbReference type="NCBI Taxonomy" id="1964551"/>
    <lineage>
        <taxon>Eukaryota</taxon>
        <taxon>Fungi</taxon>
        <taxon>Dikarya</taxon>
        <taxon>Ascomycota</taxon>
        <taxon>Pezizomycotina</taxon>
        <taxon>Leotiomycetes</taxon>
        <taxon>Helotiales</taxon>
        <taxon>Sclerotiniaceae</taxon>
        <taxon>Botrytis</taxon>
    </lineage>
</organism>
<dbReference type="Pfam" id="PF08659">
    <property type="entry name" value="KR"/>
    <property type="match status" value="1"/>
</dbReference>
<dbReference type="Pfam" id="PF00550">
    <property type="entry name" value="PP-binding"/>
    <property type="match status" value="2"/>
</dbReference>
<dbReference type="Gene3D" id="3.40.50.12780">
    <property type="entry name" value="N-terminal domain of ligase-like"/>
    <property type="match status" value="1"/>
</dbReference>
<feature type="region of interest" description="C-terminal hotdog fold" evidence="8">
    <location>
        <begin position="1104"/>
        <end position="1254"/>
    </location>
</feature>
<dbReference type="InterPro" id="IPR014031">
    <property type="entry name" value="Ketoacyl_synth_C"/>
</dbReference>
<dbReference type="InterPro" id="IPR050091">
    <property type="entry name" value="PKS_NRPS_Biosynth_Enz"/>
</dbReference>
<evidence type="ECO:0000256" key="3">
    <source>
        <dbReference type="ARBA" id="ARBA00022598"/>
    </source>
</evidence>
<dbReference type="Gene3D" id="3.10.129.110">
    <property type="entry name" value="Polyketide synthase dehydratase"/>
    <property type="match status" value="1"/>
</dbReference>
<dbReference type="InterPro" id="IPR036291">
    <property type="entry name" value="NAD(P)-bd_dom_sf"/>
</dbReference>
<dbReference type="GO" id="GO:0004312">
    <property type="term" value="F:fatty acid synthase activity"/>
    <property type="evidence" value="ECO:0007669"/>
    <property type="project" value="TreeGrafter"/>
</dbReference>
<evidence type="ECO:0000259" key="12">
    <source>
        <dbReference type="PROSITE" id="PS52019"/>
    </source>
</evidence>
<feature type="domain" description="PKS/mFAS DH" evidence="12">
    <location>
        <begin position="954"/>
        <end position="1254"/>
    </location>
</feature>
<dbReference type="EMBL" id="JABFCT010000002">
    <property type="protein sequence ID" value="KAF5878447.1"/>
    <property type="molecule type" value="Genomic_DNA"/>
</dbReference>
<dbReference type="InterPro" id="IPR049551">
    <property type="entry name" value="PKS_DH_C"/>
</dbReference>
<dbReference type="Gene3D" id="3.40.366.10">
    <property type="entry name" value="Malonyl-Coenzyme A Acyl Carrier Protein, domain 2"/>
    <property type="match status" value="1"/>
</dbReference>
<dbReference type="InterPro" id="IPR013217">
    <property type="entry name" value="Methyltransf_12"/>
</dbReference>
<proteinExistence type="predicted"/>
<evidence type="ECO:0000256" key="5">
    <source>
        <dbReference type="ARBA" id="ARBA00022679"/>
    </source>
</evidence>
<feature type="active site" description="Proton donor; for dehydratase activity" evidence="8">
    <location>
        <position position="1164"/>
    </location>
</feature>
<dbReference type="InterPro" id="IPR023213">
    <property type="entry name" value="CAT-like_dom_sf"/>
</dbReference>
<dbReference type="InterPro" id="IPR036736">
    <property type="entry name" value="ACP-like_sf"/>
</dbReference>
<dbReference type="Pfam" id="PF00109">
    <property type="entry name" value="ketoacyl-synt"/>
    <property type="match status" value="1"/>
</dbReference>
<dbReference type="PROSITE" id="PS00012">
    <property type="entry name" value="PHOSPHOPANTETHEINE"/>
    <property type="match status" value="1"/>
</dbReference>
<keyword evidence="5" id="KW-0808">Transferase</keyword>
<dbReference type="InterPro" id="IPR045851">
    <property type="entry name" value="AMP-bd_C_sf"/>
</dbReference>
<feature type="region of interest" description="Disordered" evidence="9">
    <location>
        <begin position="2580"/>
        <end position="2608"/>
    </location>
</feature>
<keyword evidence="3" id="KW-0436">Ligase</keyword>
<dbReference type="InterPro" id="IPR006162">
    <property type="entry name" value="Ppantetheine_attach_site"/>
</dbReference>
<dbReference type="InterPro" id="IPR016039">
    <property type="entry name" value="Thiolase-like"/>
</dbReference>
<dbReference type="Gene3D" id="3.30.300.30">
    <property type="match status" value="1"/>
</dbReference>
<evidence type="ECO:0000256" key="8">
    <source>
        <dbReference type="PROSITE-ProRule" id="PRU01363"/>
    </source>
</evidence>
<keyword evidence="4" id="KW-0489">Methyltransferase</keyword>
<dbReference type="PROSITE" id="PS52004">
    <property type="entry name" value="KS3_2"/>
    <property type="match status" value="1"/>
</dbReference>
<dbReference type="GO" id="GO:0016874">
    <property type="term" value="F:ligase activity"/>
    <property type="evidence" value="ECO:0007669"/>
    <property type="project" value="UniProtKB-KW"/>
</dbReference>
<dbReference type="PROSITE" id="PS00606">
    <property type="entry name" value="KS3_1"/>
    <property type="match status" value="1"/>
</dbReference>
<dbReference type="GO" id="GO:0032259">
    <property type="term" value="P:methylation"/>
    <property type="evidence" value="ECO:0007669"/>
    <property type="project" value="UniProtKB-KW"/>
</dbReference>
<dbReference type="GO" id="GO:0031177">
    <property type="term" value="F:phosphopantetheine binding"/>
    <property type="evidence" value="ECO:0007669"/>
    <property type="project" value="InterPro"/>
</dbReference>
<dbReference type="InterPro" id="IPR020845">
    <property type="entry name" value="AMP-binding_CS"/>
</dbReference>
<dbReference type="InterPro" id="IPR042099">
    <property type="entry name" value="ANL_N_sf"/>
</dbReference>
<dbReference type="PANTHER" id="PTHR43775">
    <property type="entry name" value="FATTY ACID SYNTHASE"/>
    <property type="match status" value="1"/>
</dbReference>
<evidence type="ECO:0000313" key="14">
    <source>
        <dbReference type="Proteomes" id="UP000531561"/>
    </source>
</evidence>
<dbReference type="Gene3D" id="1.10.1200.10">
    <property type="entry name" value="ACP-like"/>
    <property type="match status" value="2"/>
</dbReference>
<dbReference type="Pfam" id="PF00698">
    <property type="entry name" value="Acyl_transf_1"/>
    <property type="match status" value="1"/>
</dbReference>
<dbReference type="GeneID" id="59254750"/>
<dbReference type="SMART" id="SM00826">
    <property type="entry name" value="PKS_DH"/>
    <property type="match status" value="1"/>
</dbReference>
<dbReference type="SUPFAM" id="SSF53335">
    <property type="entry name" value="S-adenosyl-L-methionine-dependent methyltransferases"/>
    <property type="match status" value="1"/>
</dbReference>
<accession>A0A8H6EN77</accession>
<dbReference type="Proteomes" id="UP000531561">
    <property type="component" value="Unassembled WGS sequence"/>
</dbReference>
<dbReference type="Pfam" id="PF07993">
    <property type="entry name" value="NAD_binding_4"/>
    <property type="match status" value="1"/>
</dbReference>
<dbReference type="InterPro" id="IPR014030">
    <property type="entry name" value="Ketoacyl_synth_N"/>
</dbReference>
<dbReference type="SUPFAM" id="SSF51735">
    <property type="entry name" value="NAD(P)-binding Rossmann-fold domains"/>
    <property type="match status" value="2"/>
</dbReference>
<evidence type="ECO:0000256" key="2">
    <source>
        <dbReference type="ARBA" id="ARBA00022553"/>
    </source>
</evidence>
<feature type="compositionally biased region" description="Polar residues" evidence="9">
    <location>
        <begin position="2587"/>
        <end position="2608"/>
    </location>
</feature>
<dbReference type="CDD" id="cd19532">
    <property type="entry name" value="C_PKS-NRPS"/>
    <property type="match status" value="1"/>
</dbReference>
<dbReference type="InterPro" id="IPR057326">
    <property type="entry name" value="KR_dom"/>
</dbReference>
<dbReference type="Pfam" id="PF21089">
    <property type="entry name" value="PKS_DH_N"/>
    <property type="match status" value="1"/>
</dbReference>
<dbReference type="SUPFAM" id="SSF55048">
    <property type="entry name" value="Probable ACP-binding domain of malonyl-CoA ACP transacylase"/>
    <property type="match status" value="1"/>
</dbReference>
<dbReference type="SUPFAM" id="SSF53901">
    <property type="entry name" value="Thiolase-like"/>
    <property type="match status" value="1"/>
</dbReference>
<comment type="caution">
    <text evidence="13">The sequence shown here is derived from an EMBL/GenBank/DDBJ whole genome shotgun (WGS) entry which is preliminary data.</text>
</comment>
<dbReference type="SMART" id="SM00822">
    <property type="entry name" value="PKS_KR"/>
    <property type="match status" value="1"/>
</dbReference>
<dbReference type="InterPro" id="IPR013968">
    <property type="entry name" value="PKS_KR"/>
</dbReference>
<dbReference type="GO" id="GO:0006633">
    <property type="term" value="P:fatty acid biosynthetic process"/>
    <property type="evidence" value="ECO:0007669"/>
    <property type="project" value="InterPro"/>
</dbReference>
<dbReference type="InterPro" id="IPR020841">
    <property type="entry name" value="PKS_Beta-ketoAc_synthase_dom"/>
</dbReference>
<dbReference type="InterPro" id="IPR020807">
    <property type="entry name" value="PKS_DH"/>
</dbReference>
<gene>
    <name evidence="13" type="ORF">Bfra_000613</name>
</gene>
<evidence type="ECO:0000256" key="7">
    <source>
        <dbReference type="ARBA" id="ARBA00023268"/>
    </source>
</evidence>
<evidence type="ECO:0000259" key="11">
    <source>
        <dbReference type="PROSITE" id="PS52004"/>
    </source>
</evidence>
<evidence type="ECO:0000256" key="1">
    <source>
        <dbReference type="ARBA" id="ARBA00022450"/>
    </source>
</evidence>
<reference evidence="13 14" key="1">
    <citation type="journal article" date="2020" name="Phytopathology">
        <title>A high-quality genome resource of Botrytis fragariae, a new and rapidly spreading fungal pathogen causing strawberry gray mold in the U.S.A.</title>
        <authorList>
            <person name="Wu Y."/>
            <person name="Saski C.A."/>
            <person name="Schnabel G."/>
            <person name="Xiao S."/>
            <person name="Hu M."/>
        </authorList>
    </citation>
    <scope>NUCLEOTIDE SEQUENCE [LARGE SCALE GENOMIC DNA]</scope>
    <source>
        <strain evidence="13 14">BVB16</strain>
    </source>
</reference>
<dbReference type="InterPro" id="IPR009081">
    <property type="entry name" value="PP-bd_ACP"/>
</dbReference>
<keyword evidence="2" id="KW-0597">Phosphoprotein</keyword>
<dbReference type="Pfam" id="PF14765">
    <property type="entry name" value="PS-DH"/>
    <property type="match status" value="1"/>
</dbReference>
<dbReference type="InterPro" id="IPR001242">
    <property type="entry name" value="Condensation_dom"/>
</dbReference>
<dbReference type="Gene3D" id="3.40.47.10">
    <property type="match status" value="1"/>
</dbReference>
<dbReference type="SUPFAM" id="SSF52151">
    <property type="entry name" value="FabD/lysophospholipase-like"/>
    <property type="match status" value="1"/>
</dbReference>
<dbReference type="Gene3D" id="3.30.559.30">
    <property type="entry name" value="Nonribosomal peptide synthetase, condensation domain"/>
    <property type="match status" value="1"/>
</dbReference>
<feature type="domain" description="Carrier" evidence="10">
    <location>
        <begin position="2436"/>
        <end position="2514"/>
    </location>
</feature>
<dbReference type="InterPro" id="IPR049552">
    <property type="entry name" value="PKS_DH_N"/>
</dbReference>
<dbReference type="Pfam" id="PF00668">
    <property type="entry name" value="Condensation"/>
    <property type="match status" value="1"/>
</dbReference>
<dbReference type="Gene3D" id="3.30.559.10">
    <property type="entry name" value="Chloramphenicol acetyltransferase-like domain"/>
    <property type="match status" value="1"/>
</dbReference>
<name>A0A8H6EN77_9HELO</name>
<dbReference type="Gene3D" id="3.40.50.720">
    <property type="entry name" value="NAD(P)-binding Rossmann-like Domain"/>
    <property type="match status" value="3"/>
</dbReference>
<dbReference type="PROSITE" id="PS00455">
    <property type="entry name" value="AMP_BINDING"/>
    <property type="match status" value="1"/>
</dbReference>
<feature type="region of interest" description="N-terminal hotdog fold" evidence="8">
    <location>
        <begin position="954"/>
        <end position="1089"/>
    </location>
</feature>
<feature type="active site" description="Proton acceptor; for dehydratase activity" evidence="8">
    <location>
        <position position="986"/>
    </location>
</feature>
<dbReference type="Pfam" id="PF00501">
    <property type="entry name" value="AMP-binding"/>
    <property type="match status" value="1"/>
</dbReference>
<dbReference type="SMART" id="SM00823">
    <property type="entry name" value="PKS_PP"/>
    <property type="match status" value="2"/>
</dbReference>
<dbReference type="Pfam" id="PF16197">
    <property type="entry name" value="KAsynt_C_assoc"/>
    <property type="match status" value="1"/>
</dbReference>
<dbReference type="GO" id="GO:0004315">
    <property type="term" value="F:3-oxoacyl-[acyl-carrier-protein] synthase activity"/>
    <property type="evidence" value="ECO:0007669"/>
    <property type="project" value="InterPro"/>
</dbReference>
<dbReference type="InterPro" id="IPR032821">
    <property type="entry name" value="PKS_assoc"/>
</dbReference>
<dbReference type="RefSeq" id="XP_037197391.1">
    <property type="nucleotide sequence ID" value="XM_037331058.1"/>
</dbReference>
<evidence type="ECO:0000256" key="9">
    <source>
        <dbReference type="SAM" id="MobiDB-lite"/>
    </source>
</evidence>
<protein>
    <submittedName>
        <fullName evidence="13">Putative polyketide synthase protein</fullName>
    </submittedName>
</protein>
<dbReference type="InterPro" id="IPR042104">
    <property type="entry name" value="PKS_dehydratase_sf"/>
</dbReference>
<dbReference type="InterPro" id="IPR020806">
    <property type="entry name" value="PKS_PP-bd"/>
</dbReference>
<dbReference type="PROSITE" id="PS52019">
    <property type="entry name" value="PKS_MFAS_DH"/>
    <property type="match status" value="1"/>
</dbReference>
<dbReference type="SMART" id="SM00825">
    <property type="entry name" value="PKS_KS"/>
    <property type="match status" value="1"/>
</dbReference>
<dbReference type="CDD" id="cd02440">
    <property type="entry name" value="AdoMet_MTases"/>
    <property type="match status" value="1"/>
</dbReference>
<dbReference type="OrthoDB" id="329835at2759"/>
<dbReference type="InterPro" id="IPR016036">
    <property type="entry name" value="Malonyl_transacylase_ACP-bd"/>
</dbReference>
<dbReference type="Gene3D" id="3.40.50.150">
    <property type="entry name" value="Vaccinia Virus protein VP39"/>
    <property type="match status" value="1"/>
</dbReference>
<dbReference type="InterPro" id="IPR018201">
    <property type="entry name" value="Ketoacyl_synth_AS"/>
</dbReference>
<dbReference type="InterPro" id="IPR029063">
    <property type="entry name" value="SAM-dependent_MTases_sf"/>
</dbReference>
<keyword evidence="14" id="KW-1185">Reference proteome</keyword>
<dbReference type="SUPFAM" id="SSF56801">
    <property type="entry name" value="Acetyl-CoA synthetase-like"/>
    <property type="match status" value="1"/>
</dbReference>
<dbReference type="CDD" id="cd00833">
    <property type="entry name" value="PKS"/>
    <property type="match status" value="1"/>
</dbReference>
<dbReference type="InterPro" id="IPR000873">
    <property type="entry name" value="AMP-dep_synth/lig_dom"/>
</dbReference>
<sequence length="4042" mass="448424">MPQHEPIAIIGTACRFPGGSSSPGSLWELLKNPRDLLKEIPSSRFNAHGFYHKDGDHHGATNVIQSYLLDEDHRAFDASFFNISPREAEAMDPQQRYLLEVVYEAIEGAGYPIDKLRGSDTSVSVGVMTGDYHDLQLRDISSIPQHLATGTSRSILSNRISYFFDWKGPSLTIDTACSSSLVAVHQAITSIRQGSPIAVAAGANLILGPETFIFESKLHMLSPTGRSRMWDDRADGYARGEGFAAVVLKPLSKAIQDGDHIETIIRASGSNQDGYGPKGLTMPVAESQLKLIERTYADAGLDPKNPCDRCQYFEAHGTGTLAGDPVEAEAVSRAFFSAGEVVSRDKVLHLGSIKTVIGHLEGTAGLAGLIKSSLAVQHGIIPANLLFKKLNPTIKPFYTNLKVPTEATPWPELPSGVPRRVSVNSFGFGGTNAHVIIESYTPSNDPAKAVGTDGTATALFRRAKNKPVLPLILSANSEYSMIEMVRSYSKHLSKYPRLDLASLNWTSIVHRSMFQYRLSFPASELNVLQDAMSRKISELETSRKEFTRINSRPNMPKSQLLGIFTGQGAQWPGMGASLIKSCRMFAQSIQSMDEALADLPDGPSWTLMEELQAPSDKTKIHESAISQPACTALQIALVDLLNYIGISFSVVVGHSSGEIAAAYTTGCISAKDAIRIAYYRGIHTQLAGGLDMETGGMMAVGYSFNQATIFCEQDQWEGRLVVAASNGPRGTTLSGDYDAIIEAKEVLEEEGTFTRILKVDKAYHSHHMNRCGEPYVKSLNACGIKSSYPSTGVWVSSVRASGDFDDEAISALSGPYWKENMANPVLFSQAVTQALKEYGSFDAALEIGPHAALAGPVIQTAKDLDKDVSFSYHGVLHRNQDDITSISAALGSLLTTIDRPQINLKRYAELFANDDLAPLTFLKGLPSYPWNHEKLFWKESRVSERFRLRQQPINELLGVRSPDDNDDEIRWRNTLRLQELPWASGHCFQHQVLFPAAGYVSMAVEASASLAKGEEIRTLILSNLQILKAITLEETAGVEILFTLSKEEMDVNDDRTIKGHFALYARTKEGSKEMDKHFSGNMTLKLGDLITQTFSVRSRPQTKLRNVDVGRFYESLSSIGLDYSDAFRGITAIDRQMNVSQIEVSRMDHRSRDSRLLVHPAFLDSCLQGLFAAFAAPDDGTIWTTYLPTSIHKAVFSLGTLRSVQSETAHVDCYVTNGSPLSIVGDIEIFNSRDHMQIQLEGLKCDAIAKATINNDRKLFAKVDWELDTFGSFNDEVQVDIVRSKEGQIAEICERLSYFYLRNLRARISPQEQSTMKWHFQRLLAFTDHVLPLLESGAYPTVDPQWIKDDEHILDSLPQGFSDDVDVQIVQAVGSNLVDIVRGQKETLEVMRENNMLNRLYIEGIGTHQCNEHVSGIVRRISHRYPHMKILEIGAGTGGTTRYVAKGLGHNFSQYYYTDISTGFFERARGILDGSKTVFMTLDIEKDPMKQGFEASSFEMIVASNVLHATKFLKETMKRVRSLLKPGGHLLLLETTGQWLRSQFVMCGLPGWWLGFDDGRKYAPIIAERQWHSLLQNTGYSGLDLVARDSSNSSSHSISVMLTQAVDERVEALRQPLAFPDVIPKVDRFIILGGDSLRTSWIIRDIQKLLRPWNNEIEIQSSVENVTTFKDSGTLAILSLIDFDDPYFHDRTVSKLEALQNMLGAAKYVVWASHGSRTEKPFANMMVGLARTLRHEIPDLMFQILDIEDTDKEMTVPQTANHIATTVLRLILSSSCNLTENTLWSNEPELLIKGGKIWIPRVNAAPKLNDRLNSARRKVKSNVDLERTQIQIYQKEATRQWSIRAAQNGISKLIIPEGHILIQLKFSLMHSIRVLAGSFFFVCFGEEVGTGRRMIALSQSRTSAIVIPVSWATICQVNDEEAPRYLWEFACCLIGRSIIEASPVSAISLVHEPDQYLRTILSTQANQAGMDIRYTRTHSSLEIKDDSIVIQPLDSTRRIRAVLPQNVSSVFDMSDSAETYAAMAKCAPHIFWHPISWTFGIRSILCPDCSSLSIEKILSEISGLLNLPGIVSEEKCTLISSNVKTQVNHTLCATLNSHTFPDSRVIPAAAFANNDPPRVDPFTIISWGEPSTTVPVCVDPVDATKLFSHEKTYLLVGLTGELGQSLARYMVINGAKHIVLTSRNPQVHSQWLVEMETLGAIIKIIPLDISNRTALKTVVKNVRSTMPPIGGVANAAMVLSDQTFIKMSHDQLEKVLLPKVNGSRYLDEIFYSDKSLDFFVLFSSLAAVVGNRGQANYNIANMFQASLARQRRRRGVVASVMNIGMIIGLGYLSRFGTKYEEIFQKMNFMPISEHELHIIFAEAINAGRSRFEDDCEMIVGLQEATGAEDAENPPAWFKDPRFSNLIHTRSAVTDSTASKKNTVSVAEKLGQATNYSEVRSILEDALTTSLGLMLHMSRDQLDVSTPLTGLGIDSLIAVDLRTWLHTQLQVDIPIFKLLSGSSVLQLCADIVPKLGTELLPKIDKCDFPKDMLAESHTKGYSTMNKDDSTEKIKPLIAIQSTETPQSNSRSTASDNRKLFAEAESPDSFPSSTAITGSTSSMRESVSTDDGMNILRKGKASVGQSSLLFVRDYLRDKSASNVGIQFTLRGPLDIKRFENAIDEVIAKHEILRTAFSQDVESKNHIQMVLEHSSFKLQHKTLSSDHDVRLEHEKLMTAELDLSHGNTIAAVLIKRSTNIHEVIFCYHHVVLDGLSWRLFVDELHRAYSGHGLLPLSFHQIDFAQKEEEAIRSGQLISELAYWKNEFSQLPETSPLLPISKVPCRHTLEVYNTSTVSLNLDINVAARIRKASKALNVTPFQFYLSTLQVLLFKLVGTTDQCIGIVDANRSELDFVSTMGYFINMLALRLNVNESHSFHEVITQARKKVHLAMENSRLPFGVLLDELKVPRSTAHSPLFQILMNYRLGALEQEMIGDCELTGMEGTIPKTPYDMTLLVTESSKGYSVVQLDVQKYLYSDDDTHQVLLTYAHLLDTFSSDPSTKIKNCSAFSPTMTTESLNFAHGNISLDLDRSETLLNYISQHFSHNNSIAINDGYGQIISYGDLKKRVHTLVSTLKAAGIGSSAHVALLCEPSADFVCALLAIWYRGATCIPLDLSNPTARLDAIIKECRPLATIFHEQSHDIFSHLSSKNITGIGIQIPHDIETSDLGQEAIKNLADSDTPAFILYTSGTTGKPKGISLTHLNITNSILGIRKCLNLHQETVLQQSSLGFDLSAAQILIAIAGGGTLIIPKRELRGDAIELSKLILLEQVTLTFCVPSEYSVLLRFGNAILKQCSNWKIAMSAGEKMTSRIKKNFRDLESSVRLVNAYGPAETTIISHLANSSYKLSEVTDEGEEFETVGRSLPNFSTYILDKSGNQLPLGFPGEICIGGPSVSPGYSHNDALNQQKFVPNPFSSRHEKELGWDRLYRSGDQGRLLKDGSLVPLGRIDGDQQIKLRGMRVELGSIESSILTTARGVISDAVVVERGQPIFLVGFVTFVEEKRPADPDNFLYTLIEDLPEPEYMRPTIIVPLEKIPQGPNGKTDRNALKRIVVDRNPKTKPTDNESLTANELKLSQLWRSLLFENEAAPLNIYKHTDFFTVGGTSLLLVELQHLLQQEIRVEIPLQSLFQASSLHKMSRFLVPDAVKAISRIQIDWTEETSISHDLLNTERLLPAPNKNQGIRVALTGASGFLGTSLLRRLIDLDSVSEIYCLAVRHKDGSPSRAFQTHSEKVKIYSGDLSIPLLGLSEDSFNYFCHNVDVIIHNGAEVSFLKTYSDLRASNVSSTKNLVRLSLLRRVPLHFISTAGVAQLVTTDVPLTESMTASALSNPREDTDGYVSSKWVSERYLENATKKLGSKVFVHRPSYILGNETISTDVIGSLLEYSRKMSKVPLLRGWKGDFDFVSMRTVVNDVVGACLQSVSDWEHGDEAGRLQVQHLCGEVKVPLNQLKEYVSGEDGRHVEEVELEEWIREANLVGLPKTMGMYLENLVTQGMRMPIIEKIKAA</sequence>
<dbReference type="InterPro" id="IPR013120">
    <property type="entry name" value="FAR_NAD-bd"/>
</dbReference>
<dbReference type="InterPro" id="IPR016035">
    <property type="entry name" value="Acyl_Trfase/lysoPLipase"/>
</dbReference>
<dbReference type="SUPFAM" id="SSF47336">
    <property type="entry name" value="ACP-like"/>
    <property type="match status" value="2"/>
</dbReference>
<dbReference type="InterPro" id="IPR001227">
    <property type="entry name" value="Ac_transferase_dom_sf"/>
</dbReference>
<evidence type="ECO:0000256" key="4">
    <source>
        <dbReference type="ARBA" id="ARBA00022603"/>
    </source>
</evidence>
<keyword evidence="6" id="KW-0677">Repeat</keyword>
<dbReference type="PROSITE" id="PS50075">
    <property type="entry name" value="CARRIER"/>
    <property type="match status" value="2"/>
</dbReference>
<dbReference type="GO" id="GO:0009403">
    <property type="term" value="P:toxin biosynthetic process"/>
    <property type="evidence" value="ECO:0007669"/>
    <property type="project" value="UniProtKB-ARBA"/>
</dbReference>